<comment type="caution">
    <text evidence="1">The sequence shown here is derived from an EMBL/GenBank/DDBJ whole genome shotgun (WGS) entry which is preliminary data.</text>
</comment>
<accession>A0A644YKR7</accession>
<dbReference type="InterPro" id="IPR019861">
    <property type="entry name" value="PorP/SprF_Bacteroidetes"/>
</dbReference>
<evidence type="ECO:0008006" key="2">
    <source>
        <dbReference type="Google" id="ProtNLM"/>
    </source>
</evidence>
<proteinExistence type="predicted"/>
<dbReference type="Pfam" id="PF11751">
    <property type="entry name" value="PorP_SprF"/>
    <property type="match status" value="1"/>
</dbReference>
<organism evidence="1">
    <name type="scientific">bioreactor metagenome</name>
    <dbReference type="NCBI Taxonomy" id="1076179"/>
    <lineage>
        <taxon>unclassified sequences</taxon>
        <taxon>metagenomes</taxon>
        <taxon>ecological metagenomes</taxon>
    </lineage>
</organism>
<gene>
    <name evidence="1" type="ORF">SDC9_75782</name>
</gene>
<protein>
    <recommendedName>
        <fullName evidence="2">Type IX secretion system membrane protein PorP/SprF</fullName>
    </recommendedName>
</protein>
<dbReference type="EMBL" id="VSSQ01005460">
    <property type="protein sequence ID" value="MPM29242.1"/>
    <property type="molecule type" value="Genomic_DNA"/>
</dbReference>
<evidence type="ECO:0000313" key="1">
    <source>
        <dbReference type="EMBL" id="MPM29242.1"/>
    </source>
</evidence>
<dbReference type="AlphaFoldDB" id="A0A644YKR7"/>
<name>A0A644YKR7_9ZZZZ</name>
<reference evidence="1" key="1">
    <citation type="submission" date="2019-08" db="EMBL/GenBank/DDBJ databases">
        <authorList>
            <person name="Kucharzyk K."/>
            <person name="Murdoch R.W."/>
            <person name="Higgins S."/>
            <person name="Loffler F."/>
        </authorList>
    </citation>
    <scope>NUCLEOTIDE SEQUENCE</scope>
</reference>
<sequence length="143" mass="16335">MHINQPSFYFIPSENTANDSTFSKITVSYNFMAGCNITTFHPLFEIQPAVLLLTNFTDTRLQATLRMVYNKKYSAGASWNRNEGYSFFAGAVIENVEVSYAYDLYLSGIGKSSGGNHEVSFRYRLPIELFKRNPMPYKSIRLL</sequence>